<dbReference type="InterPro" id="IPR052172">
    <property type="entry name" value="UxaA_altronate/galactarate_dh"/>
</dbReference>
<name>A0A7W9BEP3_9SPHN</name>
<protein>
    <submittedName>
        <fullName evidence="4">Altronate hydrolase</fullName>
        <ecNumber evidence="4">4.2.1.7</ecNumber>
    </submittedName>
</protein>
<dbReference type="Pfam" id="PF04295">
    <property type="entry name" value="GD_AH_second"/>
    <property type="match status" value="1"/>
</dbReference>
<dbReference type="SMART" id="SM00858">
    <property type="entry name" value="SAF"/>
    <property type="match status" value="1"/>
</dbReference>
<dbReference type="Pfam" id="PF20629">
    <property type="entry name" value="GD_AH_C"/>
    <property type="match status" value="1"/>
</dbReference>
<gene>
    <name evidence="4" type="ORF">FHS94_002405</name>
</gene>
<evidence type="ECO:0000259" key="3">
    <source>
        <dbReference type="SMART" id="SM00858"/>
    </source>
</evidence>
<organism evidence="4 5">
    <name type="scientific">Sphingomonas aerophila</name>
    <dbReference type="NCBI Taxonomy" id="1344948"/>
    <lineage>
        <taxon>Bacteria</taxon>
        <taxon>Pseudomonadati</taxon>
        <taxon>Pseudomonadota</taxon>
        <taxon>Alphaproteobacteria</taxon>
        <taxon>Sphingomonadales</taxon>
        <taxon>Sphingomonadaceae</taxon>
        <taxon>Sphingomonas</taxon>
    </lineage>
</organism>
<evidence type="ECO:0000313" key="5">
    <source>
        <dbReference type="Proteomes" id="UP000546200"/>
    </source>
</evidence>
<comment type="caution">
    <text evidence="4">The sequence shown here is derived from an EMBL/GenBank/DDBJ whole genome shotgun (WGS) entry which is preliminary data.</text>
</comment>
<dbReference type="AlphaFoldDB" id="A0A7W9BEP3"/>
<keyword evidence="2 4" id="KW-0456">Lyase</keyword>
<dbReference type="EC" id="4.2.1.7" evidence="4"/>
<keyword evidence="4" id="KW-0378">Hydrolase</keyword>
<dbReference type="EMBL" id="JACIJK010000006">
    <property type="protein sequence ID" value="MBB5715559.1"/>
    <property type="molecule type" value="Genomic_DNA"/>
</dbReference>
<dbReference type="PANTHER" id="PTHR30536:SF5">
    <property type="entry name" value="ALTRONATE DEHYDRATASE"/>
    <property type="match status" value="1"/>
</dbReference>
<dbReference type="InterPro" id="IPR013974">
    <property type="entry name" value="SAF"/>
</dbReference>
<dbReference type="PANTHER" id="PTHR30536">
    <property type="entry name" value="ALTRONATE/GALACTARATE DEHYDRATASE"/>
    <property type="match status" value="1"/>
</dbReference>
<dbReference type="InterPro" id="IPR044144">
    <property type="entry name" value="SAF_UxaA/GarD"/>
</dbReference>
<dbReference type="InterPro" id="IPR048332">
    <property type="entry name" value="GD_AH_C"/>
</dbReference>
<dbReference type="GO" id="GO:0008789">
    <property type="term" value="F:altronate dehydratase activity"/>
    <property type="evidence" value="ECO:0007669"/>
    <property type="project" value="UniProtKB-EC"/>
</dbReference>
<dbReference type="GO" id="GO:0016787">
    <property type="term" value="F:hydrolase activity"/>
    <property type="evidence" value="ECO:0007669"/>
    <property type="project" value="UniProtKB-KW"/>
</dbReference>
<evidence type="ECO:0000313" key="4">
    <source>
        <dbReference type="EMBL" id="MBB5715559.1"/>
    </source>
</evidence>
<accession>A0A7W9BEP3</accession>
<dbReference type="CDD" id="cd11613">
    <property type="entry name" value="SAF_AH_GD"/>
    <property type="match status" value="1"/>
</dbReference>
<dbReference type="Gene3D" id="2.30.130.110">
    <property type="match status" value="1"/>
</dbReference>
<evidence type="ECO:0000256" key="2">
    <source>
        <dbReference type="ARBA" id="ARBA00023239"/>
    </source>
</evidence>
<proteinExistence type="inferred from homology"/>
<evidence type="ECO:0000256" key="1">
    <source>
        <dbReference type="ARBA" id="ARBA00010986"/>
    </source>
</evidence>
<dbReference type="InterPro" id="IPR007392">
    <property type="entry name" value="GD_AH_second"/>
</dbReference>
<dbReference type="Pfam" id="PF08666">
    <property type="entry name" value="SAF"/>
    <property type="match status" value="1"/>
</dbReference>
<dbReference type="GO" id="GO:0019698">
    <property type="term" value="P:D-galacturonate catabolic process"/>
    <property type="evidence" value="ECO:0007669"/>
    <property type="project" value="TreeGrafter"/>
</dbReference>
<sequence>MAIHSVMTDTLTHPNPADLPALRVHHQDHVATALRDLFAGERIAIGGESISLREPVARGHKLALRTAAPGDAILKYGFPIGRATRHIAVGEHVHSHNMHTALLGQGRYDYHPEMAPPAPVAGHERSFRGYVRADGRVGTRNEVWVLPTVGCVARTAQRIAAAAGERHSGRIDGIHAFSHPFGCSQLGDDLDGTRSLLASLAAHPNAAGVLLVGLGCEENQLDALLAELPPERRSLVRSVSAQLAADELAEGLIAVDDLVDQAATARREDVSLSRLALGVKCGGSDGLSGLTANPLVGRVADTVAGAGGRVLLTEIPEIFGAEQLLMNRATSERVFEDVVGLVDRFKRYFLDQGQPVSENPSPGNVAGGITTLEEKSLGAVQKGGRARVTDVLRYGERLRRDGLTLLEAPGNDAVSSTALSAAGATMILFTTGRGTPMGFPVPTIKIASNSALAHRKPGWIDFDAGQALEDGLDQTTDALIERVCAVASGAETAAERNGEREIAIWKRGVTL</sequence>
<reference evidence="4 5" key="1">
    <citation type="submission" date="2020-08" db="EMBL/GenBank/DDBJ databases">
        <title>Genomic Encyclopedia of Type Strains, Phase IV (KMG-IV): sequencing the most valuable type-strain genomes for metagenomic binning, comparative biology and taxonomic classification.</title>
        <authorList>
            <person name="Goeker M."/>
        </authorList>
    </citation>
    <scope>NUCLEOTIDE SEQUENCE [LARGE SCALE GENOMIC DNA]</scope>
    <source>
        <strain evidence="4 5">DSM 100044</strain>
    </source>
</reference>
<feature type="domain" description="SAF" evidence="3">
    <location>
        <begin position="28"/>
        <end position="99"/>
    </location>
</feature>
<comment type="similarity">
    <text evidence="1">Belongs to the UxaA family.</text>
</comment>
<keyword evidence="5" id="KW-1185">Reference proteome</keyword>
<dbReference type="Proteomes" id="UP000546200">
    <property type="component" value="Unassembled WGS sequence"/>
</dbReference>